<comment type="caution">
    <text evidence="2">The sequence shown here is derived from an EMBL/GenBank/DDBJ whole genome shotgun (WGS) entry which is preliminary data.</text>
</comment>
<protein>
    <recommendedName>
        <fullName evidence="4">PRC-barrel domain containing protein</fullName>
    </recommendedName>
</protein>
<accession>A0AAV3TBB0</accession>
<organism evidence="2 3">
    <name type="scientific">Natronoarchaeum mannanilyticum</name>
    <dbReference type="NCBI Taxonomy" id="926360"/>
    <lineage>
        <taxon>Archaea</taxon>
        <taxon>Methanobacteriati</taxon>
        <taxon>Methanobacteriota</taxon>
        <taxon>Stenosarchaea group</taxon>
        <taxon>Halobacteria</taxon>
        <taxon>Halobacteriales</taxon>
        <taxon>Natronoarchaeaceae</taxon>
    </lineage>
</organism>
<name>A0AAV3TBB0_9EURY</name>
<sequence length="81" mass="9054">MARTEITDDDQGKKVVNDRGDEIGMVKDVRAGTAHVDPDPGMTDQLKSKLGWGDTDDDTYPLQEEMIEDVTDDEIRVRGDM</sequence>
<evidence type="ECO:0000313" key="2">
    <source>
        <dbReference type="EMBL" id="GAA0673490.1"/>
    </source>
</evidence>
<feature type="region of interest" description="Disordered" evidence="1">
    <location>
        <begin position="32"/>
        <end position="59"/>
    </location>
</feature>
<keyword evidence="3" id="KW-1185">Reference proteome</keyword>
<evidence type="ECO:0000256" key="1">
    <source>
        <dbReference type="SAM" id="MobiDB-lite"/>
    </source>
</evidence>
<dbReference type="Proteomes" id="UP001500420">
    <property type="component" value="Unassembled WGS sequence"/>
</dbReference>
<evidence type="ECO:0008006" key="4">
    <source>
        <dbReference type="Google" id="ProtNLM"/>
    </source>
</evidence>
<proteinExistence type="predicted"/>
<dbReference type="AlphaFoldDB" id="A0AAV3TBB0"/>
<dbReference type="RefSeq" id="WP_343773923.1">
    <property type="nucleotide sequence ID" value="NZ_BAAADV010000003.1"/>
</dbReference>
<evidence type="ECO:0000313" key="3">
    <source>
        <dbReference type="Proteomes" id="UP001500420"/>
    </source>
</evidence>
<gene>
    <name evidence="2" type="ORF">GCM10009020_20660</name>
</gene>
<reference evidence="2 3" key="1">
    <citation type="journal article" date="2019" name="Int. J. Syst. Evol. Microbiol.">
        <title>The Global Catalogue of Microorganisms (GCM) 10K type strain sequencing project: providing services to taxonomists for standard genome sequencing and annotation.</title>
        <authorList>
            <consortium name="The Broad Institute Genomics Platform"/>
            <consortium name="The Broad Institute Genome Sequencing Center for Infectious Disease"/>
            <person name="Wu L."/>
            <person name="Ma J."/>
        </authorList>
    </citation>
    <scope>NUCLEOTIDE SEQUENCE [LARGE SCALE GENOMIC DNA]</scope>
    <source>
        <strain evidence="2 3">JCM 16328</strain>
    </source>
</reference>
<dbReference type="EMBL" id="BAAADV010000003">
    <property type="protein sequence ID" value="GAA0673490.1"/>
    <property type="molecule type" value="Genomic_DNA"/>
</dbReference>